<evidence type="ECO:0000313" key="2">
    <source>
        <dbReference type="Proteomes" id="UP000078437"/>
    </source>
</evidence>
<name>A0A191WI85_9MICO</name>
<protein>
    <submittedName>
        <fullName evidence="1">Uncharacterized protein</fullName>
    </submittedName>
</protein>
<accession>A0A191WI85</accession>
<evidence type="ECO:0000313" key="1">
    <source>
        <dbReference type="EMBL" id="ANJ27889.1"/>
    </source>
</evidence>
<reference evidence="2" key="2">
    <citation type="submission" date="2016-01" db="EMBL/GenBank/DDBJ databases">
        <title>Complete genome sequence of Agromyces aureus AR33T and comparison with related organisms.</title>
        <authorList>
            <person name="Corretto E."/>
            <person name="Antonielli L."/>
            <person name="Sessitsch A."/>
            <person name="Brader G."/>
        </authorList>
    </citation>
    <scope>NUCLEOTIDE SEQUENCE [LARGE SCALE GENOMIC DNA]</scope>
    <source>
        <strain evidence="2">AR33</strain>
    </source>
</reference>
<dbReference type="AlphaFoldDB" id="A0A191WI85"/>
<dbReference type="Proteomes" id="UP000078437">
    <property type="component" value="Chromosome"/>
</dbReference>
<dbReference type="EMBL" id="CP013979">
    <property type="protein sequence ID" value="ANJ27889.1"/>
    <property type="molecule type" value="Genomic_DNA"/>
</dbReference>
<dbReference type="STRING" id="453304.ATC03_15370"/>
<gene>
    <name evidence="1" type="ORF">ATC03_15370</name>
</gene>
<keyword evidence="2" id="KW-1185">Reference proteome</keyword>
<reference evidence="1 2" key="1">
    <citation type="journal article" date="2016" name="Int. J. Syst. Evol. Microbiol.">
        <title>Agromyces aureus sp. nov., isolated from the rhizosphere of Salix caprea L. grown in a heavy-metal-contaminated soil.</title>
        <authorList>
            <person name="Corretto E."/>
            <person name="Antonielli L."/>
            <person name="Sessitsch A."/>
            <person name="Compant S."/>
            <person name="Gorfer M."/>
            <person name="Kuffner M."/>
            <person name="Brader G."/>
        </authorList>
    </citation>
    <scope>NUCLEOTIDE SEQUENCE [LARGE SCALE GENOMIC DNA]</scope>
    <source>
        <strain evidence="1 2">AR33</strain>
    </source>
</reference>
<organism evidence="1 2">
    <name type="scientific">Agromyces aureus</name>
    <dbReference type="NCBI Taxonomy" id="453304"/>
    <lineage>
        <taxon>Bacteria</taxon>
        <taxon>Bacillati</taxon>
        <taxon>Actinomycetota</taxon>
        <taxon>Actinomycetes</taxon>
        <taxon>Micrococcales</taxon>
        <taxon>Microbacteriaceae</taxon>
        <taxon>Agromyces</taxon>
    </lineage>
</organism>
<sequence>MVLSMVNRLGRVALGGIVVAVVLALGACAARPGAAETHDEIADAVRDASPEIAEVFVEDGVDGLSPYLFVELEMSGDALSADALMAALAAVGATAPGRYETVQLIARSAAGDRIDLEGPLQQTGIDGVFMINPRLASIQTGALRDLAPQG</sequence>
<proteinExistence type="predicted"/>
<dbReference type="KEGG" id="agy:ATC03_15370"/>